<evidence type="ECO:0000313" key="3">
    <source>
        <dbReference type="Proteomes" id="UP000249134"/>
    </source>
</evidence>
<feature type="domain" description="GIY-YIG" evidence="1">
    <location>
        <begin position="18"/>
        <end position="113"/>
    </location>
</feature>
<dbReference type="AlphaFoldDB" id="A0A2X4W6M8"/>
<gene>
    <name evidence="2" type="ORF">NCTC4824_02243</name>
</gene>
<accession>A0A2X4W6M8</accession>
<proteinExistence type="predicted"/>
<dbReference type="SUPFAM" id="SSF82771">
    <property type="entry name" value="GIY-YIG endonuclease"/>
    <property type="match status" value="1"/>
</dbReference>
<keyword evidence="3" id="KW-1185">Reference proteome</keyword>
<dbReference type="KEGG" id="blen:NCTC4824_02243"/>
<dbReference type="Gene3D" id="3.40.1440.10">
    <property type="entry name" value="GIY-YIG endonuclease"/>
    <property type="match status" value="1"/>
</dbReference>
<dbReference type="Pfam" id="PF01541">
    <property type="entry name" value="GIY-YIG"/>
    <property type="match status" value="1"/>
</dbReference>
<evidence type="ECO:0000259" key="1">
    <source>
        <dbReference type="Pfam" id="PF01541"/>
    </source>
</evidence>
<name>A0A2X4W6M8_LEDLE</name>
<organism evidence="2 3">
    <name type="scientific">Lederbergia lenta</name>
    <name type="common">Bacillus lentus</name>
    <dbReference type="NCBI Taxonomy" id="1467"/>
    <lineage>
        <taxon>Bacteria</taxon>
        <taxon>Bacillati</taxon>
        <taxon>Bacillota</taxon>
        <taxon>Bacilli</taxon>
        <taxon>Bacillales</taxon>
        <taxon>Bacillaceae</taxon>
        <taxon>Lederbergia</taxon>
    </lineage>
</organism>
<sequence length="117" mass="13661">MDRKKQLKQLYKEITVEAGVYQIKNNENGKVFIGSTPNLKTLNGVKFSLENDTHMNKALQADWHQLGKGAFNFDILEILKKQDDPYFNEKEALLELEKKWLNQLQPYGEQGYNKVKE</sequence>
<evidence type="ECO:0000313" key="2">
    <source>
        <dbReference type="EMBL" id="SQI58663.1"/>
    </source>
</evidence>
<dbReference type="EMBL" id="LS483476">
    <property type="protein sequence ID" value="SQI58663.1"/>
    <property type="molecule type" value="Genomic_DNA"/>
</dbReference>
<reference evidence="2 3" key="1">
    <citation type="submission" date="2018-06" db="EMBL/GenBank/DDBJ databases">
        <authorList>
            <consortium name="Pathogen Informatics"/>
            <person name="Doyle S."/>
        </authorList>
    </citation>
    <scope>NUCLEOTIDE SEQUENCE [LARGE SCALE GENOMIC DNA]</scope>
    <source>
        <strain evidence="2 3">NCTC4824</strain>
    </source>
</reference>
<dbReference type="InterPro" id="IPR000305">
    <property type="entry name" value="GIY-YIG_endonuc"/>
</dbReference>
<protein>
    <submittedName>
        <fullName evidence="2">Transcriptional regulator</fullName>
    </submittedName>
</protein>
<dbReference type="InterPro" id="IPR035901">
    <property type="entry name" value="GIY-YIG_endonuc_sf"/>
</dbReference>
<dbReference type="RefSeq" id="WP_066140969.1">
    <property type="nucleotide sequence ID" value="NZ_CBCSGM010000001.1"/>
</dbReference>
<dbReference type="STRING" id="1348624.GCA_001591545_01296"/>
<dbReference type="Proteomes" id="UP000249134">
    <property type="component" value="Chromosome 1"/>
</dbReference>
<dbReference type="CDD" id="cd10451">
    <property type="entry name" value="GIY-YIG_LuxR_like"/>
    <property type="match status" value="1"/>
</dbReference>